<dbReference type="CDD" id="cd00158">
    <property type="entry name" value="RHOD"/>
    <property type="match status" value="1"/>
</dbReference>
<dbReference type="SUPFAM" id="SSF69572">
    <property type="entry name" value="Activating enzymes of the ubiquitin-like proteins"/>
    <property type="match status" value="1"/>
</dbReference>
<gene>
    <name evidence="4" type="primary">moeB</name>
</gene>
<reference evidence="4" key="1">
    <citation type="journal article" date="2019" name="Mol. Phylogenet. Evol.">
        <title>Morphological evolution and classification of the red algal order Ceramiales inferred using plastid phylogenomics.</title>
        <authorList>
            <person name="Diaz-Tapia P."/>
            <person name="Pasella M.M."/>
            <person name="Verbruggen H."/>
            <person name="Maggs C.A."/>
        </authorList>
    </citation>
    <scope>NUCLEOTIDE SEQUENCE</scope>
    <source>
        <strain evidence="4">TZ0704</strain>
    </source>
</reference>
<dbReference type="Pfam" id="PF00581">
    <property type="entry name" value="Rhodanese"/>
    <property type="match status" value="1"/>
</dbReference>
<reference evidence="4" key="2">
    <citation type="submission" date="2019-04" db="EMBL/GenBank/DDBJ databases">
        <authorList>
            <person name="Pasella M."/>
        </authorList>
    </citation>
    <scope>NUCLEOTIDE SEQUENCE</scope>
    <source>
        <strain evidence="4">TZ0704</strain>
    </source>
</reference>
<dbReference type="InterPro" id="IPR045886">
    <property type="entry name" value="ThiF/MoeB/HesA"/>
</dbReference>
<feature type="transmembrane region" description="Helical" evidence="2">
    <location>
        <begin position="42"/>
        <end position="67"/>
    </location>
</feature>
<dbReference type="PANTHER" id="PTHR10953">
    <property type="entry name" value="UBIQUITIN-ACTIVATING ENZYME E1"/>
    <property type="match status" value="1"/>
</dbReference>
<dbReference type="GO" id="GO:0004792">
    <property type="term" value="F:thiosulfate-cyanide sulfurtransferase activity"/>
    <property type="evidence" value="ECO:0007669"/>
    <property type="project" value="TreeGrafter"/>
</dbReference>
<evidence type="ECO:0000259" key="3">
    <source>
        <dbReference type="PROSITE" id="PS50206"/>
    </source>
</evidence>
<protein>
    <submittedName>
        <fullName evidence="4">Molybdopterin biosynthesis protein</fullName>
    </submittedName>
</protein>
<dbReference type="InterPro" id="IPR035985">
    <property type="entry name" value="Ubiquitin-activating_enz"/>
</dbReference>
<dbReference type="CDD" id="cd00757">
    <property type="entry name" value="ThiF_MoeB_HesA_family"/>
    <property type="match status" value="1"/>
</dbReference>
<dbReference type="InterPro" id="IPR036873">
    <property type="entry name" value="Rhodanese-like_dom_sf"/>
</dbReference>
<keyword evidence="2" id="KW-0812">Transmembrane</keyword>
<dbReference type="EMBL" id="MK814652">
    <property type="protein sequence ID" value="QCI06324.1"/>
    <property type="molecule type" value="Genomic_DNA"/>
</dbReference>
<dbReference type="SUPFAM" id="SSF52821">
    <property type="entry name" value="Rhodanese/Cell cycle control phosphatase"/>
    <property type="match status" value="1"/>
</dbReference>
<dbReference type="Pfam" id="PF00899">
    <property type="entry name" value="ThiF"/>
    <property type="match status" value="1"/>
</dbReference>
<comment type="similarity">
    <text evidence="1">Belongs to the HesA/MoeB/ThiF family.</text>
</comment>
<dbReference type="AlphaFoldDB" id="A0A4D6WRD9"/>
<keyword evidence="4" id="KW-0934">Plastid</keyword>
<proteinExistence type="inferred from homology"/>
<dbReference type="Gene3D" id="3.40.50.720">
    <property type="entry name" value="NAD(P)-binding Rossmann-like Domain"/>
    <property type="match status" value="1"/>
</dbReference>
<evidence type="ECO:0000256" key="2">
    <source>
        <dbReference type="SAM" id="Phobius"/>
    </source>
</evidence>
<accession>A0A4D6WRD9</accession>
<keyword evidence="2" id="KW-0472">Membrane</keyword>
<keyword evidence="2" id="KW-1133">Transmembrane helix</keyword>
<name>A0A4D6WRD9_9FLOR</name>
<dbReference type="InterPro" id="IPR001763">
    <property type="entry name" value="Rhodanese-like_dom"/>
</dbReference>
<sequence length="356" mass="41327">MLNPCINRIQFSHEEYTLYAKHLLITSVGLNGQKRLKKSKTLIIGAGGLGCPIMLYLVTSGLGYIGIIDHDNVEKSNLNRQILYDINDLNKSKIICAKKKLKNINPNCKIIIHSHKLNKKNALEIIQYYDIIIDATDNFKTRYIIDNACYTLHKTHIYGAVQKFESHTSVFNYKNSIRYSTLYPKNLRLKDNSCNNNGILGITTGYTGMLQATETIKIILGIGKIIHSQLHINNILNKSNLIKKINKRNFYCLKRQNQNHFYNIISISELKLLEINRKNKIILIDIREINQFKKQKIKYSINIPIKNFTSKKALKFVKIKSYNKNVILYCNEVYRSLIVSNILNKQRINNYILRFI</sequence>
<dbReference type="GO" id="GO:0005829">
    <property type="term" value="C:cytosol"/>
    <property type="evidence" value="ECO:0007669"/>
    <property type="project" value="TreeGrafter"/>
</dbReference>
<evidence type="ECO:0000256" key="1">
    <source>
        <dbReference type="ARBA" id="ARBA00009919"/>
    </source>
</evidence>
<dbReference type="FunFam" id="3.40.50.720:FF:000080">
    <property type="entry name" value="Thiazole biosynthesis adenylyltransferase ThiF"/>
    <property type="match status" value="1"/>
</dbReference>
<feature type="domain" description="Rhodanese" evidence="3">
    <location>
        <begin position="277"/>
        <end position="356"/>
    </location>
</feature>
<organism evidence="4">
    <name type="scientific">Dictyurus purpurascens</name>
    <dbReference type="NCBI Taxonomy" id="189649"/>
    <lineage>
        <taxon>Eukaryota</taxon>
        <taxon>Rhodophyta</taxon>
        <taxon>Florideophyceae</taxon>
        <taxon>Rhodymeniophycidae</taxon>
        <taxon>Ceramiales</taxon>
        <taxon>Dasyaceae</taxon>
        <taxon>Dictyurus</taxon>
    </lineage>
</organism>
<dbReference type="PANTHER" id="PTHR10953:SF102">
    <property type="entry name" value="ADENYLYLTRANSFERASE AND SULFURTRANSFERASE MOCS3"/>
    <property type="match status" value="1"/>
</dbReference>
<dbReference type="InterPro" id="IPR000594">
    <property type="entry name" value="ThiF_NAD_FAD-bd"/>
</dbReference>
<dbReference type="Gene3D" id="3.40.250.10">
    <property type="entry name" value="Rhodanese-like domain"/>
    <property type="match status" value="1"/>
</dbReference>
<dbReference type="GO" id="GO:0008146">
    <property type="term" value="F:sulfotransferase activity"/>
    <property type="evidence" value="ECO:0007669"/>
    <property type="project" value="TreeGrafter"/>
</dbReference>
<dbReference type="GO" id="GO:0008641">
    <property type="term" value="F:ubiquitin-like modifier activating enzyme activity"/>
    <property type="evidence" value="ECO:0007669"/>
    <property type="project" value="InterPro"/>
</dbReference>
<dbReference type="GO" id="GO:0016779">
    <property type="term" value="F:nucleotidyltransferase activity"/>
    <property type="evidence" value="ECO:0007669"/>
    <property type="project" value="TreeGrafter"/>
</dbReference>
<evidence type="ECO:0000313" key="4">
    <source>
        <dbReference type="EMBL" id="QCI06324.1"/>
    </source>
</evidence>
<dbReference type="PROSITE" id="PS50206">
    <property type="entry name" value="RHODANESE_3"/>
    <property type="match status" value="1"/>
</dbReference>
<geneLocation type="plastid" evidence="4"/>